<keyword evidence="5" id="KW-1273">Viral capsid maturation</keyword>
<evidence type="ECO:0000256" key="4">
    <source>
        <dbReference type="ARBA" id="ARBA00022950"/>
    </source>
</evidence>
<dbReference type="EMBL" id="MK016493">
    <property type="protein sequence ID" value="AYQ99234.1"/>
    <property type="molecule type" value="Genomic_DNA"/>
</dbReference>
<protein>
    <submittedName>
        <fullName evidence="8">Capsid maturation protease</fullName>
    </submittedName>
</protein>
<dbReference type="KEGG" id="vg:77952950"/>
<evidence type="ECO:0000313" key="9">
    <source>
        <dbReference type="Proteomes" id="UP000279277"/>
    </source>
</evidence>
<feature type="compositionally biased region" description="Acidic residues" evidence="6">
    <location>
        <begin position="361"/>
        <end position="376"/>
    </location>
</feature>
<dbReference type="RefSeq" id="YP_010676588.1">
    <property type="nucleotide sequence ID" value="NC_071014.1"/>
</dbReference>
<organism evidence="8 9">
    <name type="scientific">Brevibacterium phage Cantare</name>
    <dbReference type="NCBI Taxonomy" id="2338395"/>
    <lineage>
        <taxon>Viruses</taxon>
        <taxon>Duplodnaviria</taxon>
        <taxon>Heunggongvirae</taxon>
        <taxon>Uroviricota</taxon>
        <taxon>Caudoviricetes</taxon>
        <taxon>Cantarevirus</taxon>
        <taxon>Cantarevirus cantare</taxon>
    </lineage>
</organism>
<name>A0A3G3LYL7_9CAUD</name>
<evidence type="ECO:0000256" key="1">
    <source>
        <dbReference type="ARBA" id="ARBA00022612"/>
    </source>
</evidence>
<evidence type="ECO:0000259" key="7">
    <source>
        <dbReference type="Pfam" id="PF04586"/>
    </source>
</evidence>
<keyword evidence="1" id="KW-1188">Viral release from host cell</keyword>
<evidence type="ECO:0000313" key="8">
    <source>
        <dbReference type="EMBL" id="AYQ99234.1"/>
    </source>
</evidence>
<sequence>MGNLQYKGANVSSIQHNDDNGTIRAIVSVTGIEDNVKDIIAPGAYEKSLKTRIPKGVWQHQWTESIAKTTAIKELMPGDPDLPKTLANGQPWPANAGGLLVDMEFNLKTQRGRESYEDVKFFGDQQEWSIGYSVPPGGATKDAKTGVRTIHMLDLYEYSPVLFGAMSNARTTSVKEAQTAYMEMKDLFGDDADRVLALSMDIMTKGDTKPVDDDDEDDLEDIEDDDNDNQPEEKGDNVGNVSNDLIQNAINALQALLNSGEASTEEKGLIFDNDNETKSLYEMMEDAGIEGKILDSADEYDEAIDTGDIELAEKSALAVIDVIEAVIDMGALDEKSDEQYRSFATYIGESLNELQQKSEDPTGEDDDEDDLEDEVPEEKTFQRVVTSNRFSKVETKSAIVDEGLALFEDAEDSDFGF</sequence>
<dbReference type="GeneID" id="77952950"/>
<evidence type="ECO:0000256" key="5">
    <source>
        <dbReference type="ARBA" id="ARBA00023045"/>
    </source>
</evidence>
<evidence type="ECO:0000256" key="2">
    <source>
        <dbReference type="ARBA" id="ARBA00022670"/>
    </source>
</evidence>
<gene>
    <name evidence="8" type="primary">13</name>
    <name evidence="8" type="ORF">PBI_CANTARE_13</name>
</gene>
<keyword evidence="9" id="KW-1185">Reference proteome</keyword>
<dbReference type="Pfam" id="PF04586">
    <property type="entry name" value="Peptidase_S78"/>
    <property type="match status" value="1"/>
</dbReference>
<evidence type="ECO:0000256" key="6">
    <source>
        <dbReference type="SAM" id="MobiDB-lite"/>
    </source>
</evidence>
<keyword evidence="2 8" id="KW-0645">Protease</keyword>
<dbReference type="InterPro" id="IPR054613">
    <property type="entry name" value="Peptidase_S78_dom"/>
</dbReference>
<evidence type="ECO:0000256" key="3">
    <source>
        <dbReference type="ARBA" id="ARBA00022801"/>
    </source>
</evidence>
<dbReference type="GO" id="GO:0008233">
    <property type="term" value="F:peptidase activity"/>
    <property type="evidence" value="ECO:0007669"/>
    <property type="project" value="UniProtKB-KW"/>
</dbReference>
<feature type="region of interest" description="Disordered" evidence="6">
    <location>
        <begin position="351"/>
        <end position="380"/>
    </location>
</feature>
<feature type="region of interest" description="Disordered" evidence="6">
    <location>
        <begin position="205"/>
        <end position="241"/>
    </location>
</feature>
<keyword evidence="4" id="KW-0118">Viral capsid assembly</keyword>
<dbReference type="GO" id="GO:0046797">
    <property type="term" value="P:viral procapsid maturation"/>
    <property type="evidence" value="ECO:0007669"/>
    <property type="project" value="UniProtKB-KW"/>
</dbReference>
<keyword evidence="3" id="KW-0378">Hydrolase</keyword>
<proteinExistence type="predicted"/>
<reference evidence="8 9" key="1">
    <citation type="submission" date="2018-10" db="EMBL/GenBank/DDBJ databases">
        <authorList>
            <person name="Zack K."/>
            <person name="Garlena R.A."/>
            <person name="Russell D.A."/>
            <person name="Pope W.H."/>
            <person name="Jacobs-Sera D."/>
            <person name="Hatfull G.F."/>
        </authorList>
    </citation>
    <scope>NUCLEOTIDE SEQUENCE [LARGE SCALE GENOMIC DNA]</scope>
</reference>
<feature type="domain" description="Prohead serine protease" evidence="7">
    <location>
        <begin position="97"/>
        <end position="178"/>
    </location>
</feature>
<feature type="compositionally biased region" description="Acidic residues" evidence="6">
    <location>
        <begin position="212"/>
        <end position="230"/>
    </location>
</feature>
<accession>A0A3G3LYL7</accession>
<dbReference type="Proteomes" id="UP000279277">
    <property type="component" value="Segment"/>
</dbReference>
<dbReference type="GO" id="GO:0006508">
    <property type="term" value="P:proteolysis"/>
    <property type="evidence" value="ECO:0007669"/>
    <property type="project" value="UniProtKB-KW"/>
</dbReference>